<dbReference type="InterPro" id="IPR005288">
    <property type="entry name" value="NadB"/>
</dbReference>
<dbReference type="Proteomes" id="UP000247465">
    <property type="component" value="Chromosome"/>
</dbReference>
<evidence type="ECO:0000256" key="4">
    <source>
        <dbReference type="ARBA" id="ARBA00012173"/>
    </source>
</evidence>
<dbReference type="UniPathway" id="UPA00253">
    <property type="reaction ID" value="UER00326"/>
</dbReference>
<dbReference type="PANTHER" id="PTHR42716:SF2">
    <property type="entry name" value="L-ASPARTATE OXIDASE, CHLOROPLASTIC"/>
    <property type="match status" value="1"/>
</dbReference>
<comment type="similarity">
    <text evidence="3">Belongs to the FAD-dependent oxidoreductase 2 family. NadB subfamily.</text>
</comment>
<accession>A0A2Z4ADE7</accession>
<keyword evidence="5" id="KW-0285">Flavoprotein</keyword>
<dbReference type="Gene3D" id="3.90.700.10">
    <property type="entry name" value="Succinate dehydrogenase/fumarate reductase flavoprotein, catalytic domain"/>
    <property type="match status" value="1"/>
</dbReference>
<evidence type="ECO:0000256" key="5">
    <source>
        <dbReference type="ARBA" id="ARBA00022630"/>
    </source>
</evidence>
<evidence type="ECO:0000256" key="9">
    <source>
        <dbReference type="ARBA" id="ARBA00048305"/>
    </source>
</evidence>
<evidence type="ECO:0000256" key="1">
    <source>
        <dbReference type="ARBA" id="ARBA00001974"/>
    </source>
</evidence>
<dbReference type="PRINTS" id="PR00368">
    <property type="entry name" value="FADPNR"/>
</dbReference>
<comment type="pathway">
    <text evidence="2">Cofactor biosynthesis; NAD(+) biosynthesis; iminoaspartate from L-aspartate (oxidase route): step 1/1.</text>
</comment>
<comment type="catalytic activity">
    <reaction evidence="9">
        <text>L-aspartate + O2 = iminosuccinate + H2O2</text>
        <dbReference type="Rhea" id="RHEA:25876"/>
        <dbReference type="ChEBI" id="CHEBI:15379"/>
        <dbReference type="ChEBI" id="CHEBI:16240"/>
        <dbReference type="ChEBI" id="CHEBI:29991"/>
        <dbReference type="ChEBI" id="CHEBI:77875"/>
        <dbReference type="EC" id="1.4.3.16"/>
    </reaction>
    <physiologicalReaction direction="left-to-right" evidence="9">
        <dbReference type="Rhea" id="RHEA:25877"/>
    </physiologicalReaction>
</comment>
<evidence type="ECO:0000256" key="3">
    <source>
        <dbReference type="ARBA" id="ARBA00008562"/>
    </source>
</evidence>
<keyword evidence="6" id="KW-0662">Pyridine nucleotide biosynthesis</keyword>
<evidence type="ECO:0000256" key="7">
    <source>
        <dbReference type="ARBA" id="ARBA00022827"/>
    </source>
</evidence>
<dbReference type="Pfam" id="PF00890">
    <property type="entry name" value="FAD_binding_2"/>
    <property type="match status" value="1"/>
</dbReference>
<proteinExistence type="inferred from homology"/>
<dbReference type="EC" id="1.4.3.16" evidence="4"/>
<dbReference type="FunFam" id="3.90.700.10:FF:000002">
    <property type="entry name" value="L-aspartate oxidase"/>
    <property type="match status" value="1"/>
</dbReference>
<name>A0A2Z4ADE7_9BACT</name>
<dbReference type="KEGG" id="mtar:DF168_01467"/>
<dbReference type="InterPro" id="IPR027477">
    <property type="entry name" value="Succ_DH/fumarate_Rdtase_cat_sf"/>
</dbReference>
<evidence type="ECO:0000256" key="2">
    <source>
        <dbReference type="ARBA" id="ARBA00004950"/>
    </source>
</evidence>
<dbReference type="InterPro" id="IPR036188">
    <property type="entry name" value="FAD/NAD-bd_sf"/>
</dbReference>
<evidence type="ECO:0000259" key="10">
    <source>
        <dbReference type="Pfam" id="PF00890"/>
    </source>
</evidence>
<protein>
    <recommendedName>
        <fullName evidence="4">L-aspartate oxidase</fullName>
        <ecNumber evidence="4">1.4.3.16</ecNumber>
    </recommendedName>
</protein>
<dbReference type="EMBL" id="CP029803">
    <property type="protein sequence ID" value="AWT60263.1"/>
    <property type="molecule type" value="Genomic_DNA"/>
</dbReference>
<dbReference type="GO" id="GO:0008734">
    <property type="term" value="F:L-aspartate oxidase activity"/>
    <property type="evidence" value="ECO:0007669"/>
    <property type="project" value="UniProtKB-EC"/>
</dbReference>
<evidence type="ECO:0000256" key="6">
    <source>
        <dbReference type="ARBA" id="ARBA00022642"/>
    </source>
</evidence>
<dbReference type="SUPFAM" id="SSF56425">
    <property type="entry name" value="Succinate dehydrogenase/fumarate reductase flavoprotein, catalytic domain"/>
    <property type="match status" value="1"/>
</dbReference>
<dbReference type="SUPFAM" id="SSF46977">
    <property type="entry name" value="Succinate dehydrogenase/fumarate reductase flavoprotein C-terminal domain"/>
    <property type="match status" value="1"/>
</dbReference>
<comment type="cofactor">
    <cofactor evidence="1">
        <name>FAD</name>
        <dbReference type="ChEBI" id="CHEBI:57692"/>
    </cofactor>
</comment>
<evidence type="ECO:0000313" key="11">
    <source>
        <dbReference type="EMBL" id="AWT60263.1"/>
    </source>
</evidence>
<organism evidence="11 12">
    <name type="scientific">Candidatus Moanibacter tarae</name>
    <dbReference type="NCBI Taxonomy" id="2200854"/>
    <lineage>
        <taxon>Bacteria</taxon>
        <taxon>Pseudomonadati</taxon>
        <taxon>Verrucomicrobiota</taxon>
        <taxon>Opitutia</taxon>
        <taxon>Puniceicoccales</taxon>
        <taxon>Puniceicoccales incertae sedis</taxon>
        <taxon>Candidatus Moanibacter</taxon>
    </lineage>
</organism>
<evidence type="ECO:0000313" key="12">
    <source>
        <dbReference type="Proteomes" id="UP000247465"/>
    </source>
</evidence>
<dbReference type="AlphaFoldDB" id="A0A2Z4ADE7"/>
<dbReference type="Gene3D" id="1.20.58.100">
    <property type="entry name" value="Fumarate reductase/succinate dehydrogenase flavoprotein-like, C-terminal domain"/>
    <property type="match status" value="1"/>
</dbReference>
<dbReference type="Gene3D" id="3.50.50.60">
    <property type="entry name" value="FAD/NAD(P)-binding domain"/>
    <property type="match status" value="1"/>
</dbReference>
<dbReference type="SUPFAM" id="SSF51905">
    <property type="entry name" value="FAD/NAD(P)-binding domain"/>
    <property type="match status" value="1"/>
</dbReference>
<reference evidence="11 12" key="1">
    <citation type="submission" date="2018-06" db="EMBL/GenBank/DDBJ databases">
        <title>Draft Genome Sequence of a Novel Marine Bacterium Related to the Verrucomicrobia.</title>
        <authorList>
            <person name="Vosseberg J."/>
            <person name="Martijn J."/>
            <person name="Ettema T.J.G."/>
        </authorList>
    </citation>
    <scope>NUCLEOTIDE SEQUENCE [LARGE SCALE GENOMIC DNA]</scope>
    <source>
        <strain evidence="11">TARA_B100001123</strain>
    </source>
</reference>
<feature type="domain" description="FAD-dependent oxidoreductase 2 FAD-binding" evidence="10">
    <location>
        <begin position="7"/>
        <end position="392"/>
    </location>
</feature>
<dbReference type="PANTHER" id="PTHR42716">
    <property type="entry name" value="L-ASPARTATE OXIDASE"/>
    <property type="match status" value="1"/>
</dbReference>
<dbReference type="InterPro" id="IPR037099">
    <property type="entry name" value="Fum_R/Succ_DH_flav-like_C_sf"/>
</dbReference>
<sequence>MEIRQTDCLIIGSGLAGSAFAHYAVQNGLECSIVSPDSLVTTANSDWAQGGIIFHDSDDDAQLSEDIMRAADGAANQEAINSLIKFGPGLVKSFLIDELDVDFDREASGTLKYTTEGGHSKARIIYSKDHTGHSILQAVHQKLSKTPGIDQINETAAVDLLTLSHSSVDYSDRFQPLTCIGAYVLDLKTGQIGGIVARSTILATGGLGQIFSHTTNQDDTYGHGVAMAYRVGARLMDMEYVQFHPTAFYKKGAPTFLISEALRGEGGILVNSKGEAFMDSLHPSKSLAPRDFVSRSIHNEMMREGNNSVFLEMSHLDAETVRQRFPDLYSRCLQYGVDITDNPIPVTPAAHYLCGGVHTDLHGRTNIRNLYAIGETACTGLHGANRLASTSLLECLTSAKFAAQAVAEETTTSDYALLDIRAWESPTADADMTLINQDIDLVKSTMTNYAGLVRSFERLNRARNLLRELKIEIDEFYAGCKLTKAMLNLRSAVQSALLVVHAATLNHRSLGCHYREDESEIVNHSPLTSMD</sequence>
<keyword evidence="8 11" id="KW-0560">Oxidoreductase</keyword>
<dbReference type="GO" id="GO:0009435">
    <property type="term" value="P:NAD+ biosynthetic process"/>
    <property type="evidence" value="ECO:0007669"/>
    <property type="project" value="UniProtKB-UniPathway"/>
</dbReference>
<evidence type="ECO:0000256" key="8">
    <source>
        <dbReference type="ARBA" id="ARBA00023002"/>
    </source>
</evidence>
<dbReference type="InterPro" id="IPR003953">
    <property type="entry name" value="FAD-dep_OxRdtase_2_FAD-bd"/>
</dbReference>
<gene>
    <name evidence="11" type="primary">nadB</name>
    <name evidence="11" type="ORF">DF168_01467</name>
</gene>
<keyword evidence="7" id="KW-0274">FAD</keyword>